<sequence length="51" mass="6255">MPSDYANLWRKYKQFYNDVMNGLSFACFWRFVPEQKLYDIWIKFNPKVQAG</sequence>
<evidence type="ECO:0000313" key="2">
    <source>
        <dbReference type="Proteomes" id="UP000009223"/>
    </source>
</evidence>
<evidence type="ECO:0000313" key="1">
    <source>
        <dbReference type="EMBL" id="AEF86085.1"/>
    </source>
</evidence>
<dbReference type="EMBL" id="CP001843">
    <property type="protein sequence ID" value="AEF86085.1"/>
    <property type="molecule type" value="Genomic_DNA"/>
</dbReference>
<name>F5YNY0_TREPZ</name>
<organism evidence="1 2">
    <name type="scientific">Treponema primitia (strain ATCC BAA-887 / DSM 12427 / ZAS-2)</name>
    <dbReference type="NCBI Taxonomy" id="545694"/>
    <lineage>
        <taxon>Bacteria</taxon>
        <taxon>Pseudomonadati</taxon>
        <taxon>Spirochaetota</taxon>
        <taxon>Spirochaetia</taxon>
        <taxon>Spirochaetales</taxon>
        <taxon>Treponemataceae</taxon>
        <taxon>Treponema</taxon>
    </lineage>
</organism>
<dbReference type="HOGENOM" id="CLU_3105070_0_0_12"/>
<gene>
    <name evidence="1" type="ordered locus">TREPR_0025</name>
</gene>
<dbReference type="Proteomes" id="UP000009223">
    <property type="component" value="Chromosome"/>
</dbReference>
<reference evidence="1 2" key="2">
    <citation type="journal article" date="2011" name="ISME J.">
        <title>RNA-seq reveals cooperative metabolic interactions between two termite-gut spirochete species in co-culture.</title>
        <authorList>
            <person name="Rosenthal A.Z."/>
            <person name="Matson E.G."/>
            <person name="Eldar A."/>
            <person name="Leadbetter J.R."/>
        </authorList>
    </citation>
    <scope>NUCLEOTIDE SEQUENCE [LARGE SCALE GENOMIC DNA]</scope>
    <source>
        <strain evidence="2">ATCC BAA-887 / DSM 12427 / ZAS-2</strain>
    </source>
</reference>
<proteinExistence type="predicted"/>
<accession>F5YNY0</accession>
<reference evidence="2" key="1">
    <citation type="submission" date="2009-12" db="EMBL/GenBank/DDBJ databases">
        <title>Complete sequence of Treponema primitia strain ZAS-2.</title>
        <authorList>
            <person name="Tetu S.G."/>
            <person name="Matson E."/>
            <person name="Ren Q."/>
            <person name="Seshadri R."/>
            <person name="Elbourne L."/>
            <person name="Hassan K.A."/>
            <person name="Durkin A."/>
            <person name="Radune D."/>
            <person name="Mohamoud Y."/>
            <person name="Shay R."/>
            <person name="Jin S."/>
            <person name="Zhang X."/>
            <person name="Lucey K."/>
            <person name="Ballor N.R."/>
            <person name="Ottesen E."/>
            <person name="Rosenthal R."/>
            <person name="Allen A."/>
            <person name="Leadbetter J.R."/>
            <person name="Paulsen I.T."/>
        </authorList>
    </citation>
    <scope>NUCLEOTIDE SEQUENCE [LARGE SCALE GENOMIC DNA]</scope>
    <source>
        <strain evidence="2">ATCC BAA-887 / DSM 12427 / ZAS-2</strain>
    </source>
</reference>
<protein>
    <submittedName>
        <fullName evidence="1">Uncharacterized protein</fullName>
    </submittedName>
</protein>
<dbReference type="KEGG" id="tpi:TREPR_0025"/>
<dbReference type="AlphaFoldDB" id="F5YNY0"/>
<keyword evidence="2" id="KW-1185">Reference proteome</keyword>